<comment type="caution">
    <text evidence="3">The sequence shown here is derived from an EMBL/GenBank/DDBJ whole genome shotgun (WGS) entry which is preliminary data.</text>
</comment>
<feature type="chain" id="PRO_5042987780" evidence="2">
    <location>
        <begin position="18"/>
        <end position="213"/>
    </location>
</feature>
<proteinExistence type="predicted"/>
<reference evidence="3 4" key="1">
    <citation type="submission" date="2019-10" db="EMBL/GenBank/DDBJ databases">
        <authorList>
            <person name="Palmer J.M."/>
        </authorList>
    </citation>
    <scope>NUCLEOTIDE SEQUENCE [LARGE SCALE GENOMIC DNA]</scope>
    <source>
        <strain evidence="3 4">TWF506</strain>
    </source>
</reference>
<feature type="compositionally biased region" description="Basic and acidic residues" evidence="1">
    <location>
        <begin position="181"/>
        <end position="192"/>
    </location>
</feature>
<dbReference type="Proteomes" id="UP001307849">
    <property type="component" value="Unassembled WGS sequence"/>
</dbReference>
<feature type="signal peptide" evidence="2">
    <location>
        <begin position="1"/>
        <end position="17"/>
    </location>
</feature>
<sequence length="213" mass="22497">MHIKIAILSVLAASAAARTPFPRSSSTTTTIPRYPGRCTPATITKIVSQKCPIAPITKTVTQTTTVTKVIDPAPQTEEVEVEEPPTPSTTTKIGPNIPELPSCPPSTTVKGTRSCIQNAPPCPTERRCARADMNFNLTYDCACVGAKKQVTTMIFDSVCKGDCGCTPTITWSAKGPCATAPKEEKPGGKGGEEVVDTVDPPEEEEVDDAEGGY</sequence>
<evidence type="ECO:0000313" key="3">
    <source>
        <dbReference type="EMBL" id="KAK6516140.1"/>
    </source>
</evidence>
<gene>
    <name evidence="3" type="ORF">TWF506_006050</name>
</gene>
<evidence type="ECO:0000256" key="2">
    <source>
        <dbReference type="SAM" id="SignalP"/>
    </source>
</evidence>
<protein>
    <submittedName>
        <fullName evidence="3">Uncharacterized protein</fullName>
    </submittedName>
</protein>
<feature type="compositionally biased region" description="Acidic residues" evidence="1">
    <location>
        <begin position="193"/>
        <end position="213"/>
    </location>
</feature>
<name>A0AAN8NLF0_9PEZI</name>
<feature type="region of interest" description="Disordered" evidence="1">
    <location>
        <begin position="174"/>
        <end position="213"/>
    </location>
</feature>
<organism evidence="3 4">
    <name type="scientific">Arthrobotrys conoides</name>
    <dbReference type="NCBI Taxonomy" id="74498"/>
    <lineage>
        <taxon>Eukaryota</taxon>
        <taxon>Fungi</taxon>
        <taxon>Dikarya</taxon>
        <taxon>Ascomycota</taxon>
        <taxon>Pezizomycotina</taxon>
        <taxon>Orbiliomycetes</taxon>
        <taxon>Orbiliales</taxon>
        <taxon>Orbiliaceae</taxon>
        <taxon>Arthrobotrys</taxon>
    </lineage>
</organism>
<evidence type="ECO:0000313" key="4">
    <source>
        <dbReference type="Proteomes" id="UP001307849"/>
    </source>
</evidence>
<keyword evidence="2" id="KW-0732">Signal</keyword>
<accession>A0AAN8NLF0</accession>
<keyword evidence="4" id="KW-1185">Reference proteome</keyword>
<evidence type="ECO:0000256" key="1">
    <source>
        <dbReference type="SAM" id="MobiDB-lite"/>
    </source>
</evidence>
<dbReference type="EMBL" id="JAVHJM010000003">
    <property type="protein sequence ID" value="KAK6516140.1"/>
    <property type="molecule type" value="Genomic_DNA"/>
</dbReference>
<dbReference type="AlphaFoldDB" id="A0AAN8NLF0"/>